<feature type="region of interest" description="Disordered" evidence="1">
    <location>
        <begin position="202"/>
        <end position="230"/>
    </location>
</feature>
<keyword evidence="3" id="KW-1185">Reference proteome</keyword>
<protein>
    <submittedName>
        <fullName evidence="2">Uncharacterized protein</fullName>
    </submittedName>
</protein>
<proteinExistence type="predicted"/>
<accession>A0A2Y9AR69</accession>
<dbReference type="AlphaFoldDB" id="A0A2Y9AR69"/>
<evidence type="ECO:0000313" key="2">
    <source>
        <dbReference type="EMBL" id="SSA46951.1"/>
    </source>
</evidence>
<name>A0A2Y9AR69_9MICO</name>
<feature type="compositionally biased region" description="Polar residues" evidence="1">
    <location>
        <begin position="205"/>
        <end position="214"/>
    </location>
</feature>
<reference evidence="2 3" key="1">
    <citation type="submission" date="2016-10" db="EMBL/GenBank/DDBJ databases">
        <authorList>
            <person name="Cai Z."/>
        </authorList>
    </citation>
    <scope>NUCLEOTIDE SEQUENCE [LARGE SCALE GENOMIC DNA]</scope>
    <source>
        <strain evidence="2 3">CGMCC 1.10826</strain>
    </source>
</reference>
<evidence type="ECO:0000313" key="3">
    <source>
        <dbReference type="Proteomes" id="UP000250222"/>
    </source>
</evidence>
<feature type="compositionally biased region" description="Basic and acidic residues" evidence="1">
    <location>
        <begin position="220"/>
        <end position="230"/>
    </location>
</feature>
<dbReference type="EMBL" id="UETB01000019">
    <property type="protein sequence ID" value="SSA46951.1"/>
    <property type="molecule type" value="Genomic_DNA"/>
</dbReference>
<dbReference type="Proteomes" id="UP000250222">
    <property type="component" value="Unassembled WGS sequence"/>
</dbReference>
<evidence type="ECO:0000256" key="1">
    <source>
        <dbReference type="SAM" id="MobiDB-lite"/>
    </source>
</evidence>
<sequence>MPQTSPIQVLDTHADEVRSFVVHRVLDVHDRFADAHQMSGTNYGYVFGGQWRDLLDAVRKAATDRGYRTYSLPPGGQRLPVINGCLLYAWRVPDSARTVSSFASSPTRRSGFTAPPLDPMLFEPGFTGEAEELGDWLDDLELKGVVGEAQAVMPLVLVMVRSTPRRLQSIDWAVAELEVDRREVILHGLETIWEPEPIDGALTASVDSFDSGTPTGPKIEPQEEANRPDA</sequence>
<gene>
    <name evidence="2" type="ORF">SAMN05216184_11953</name>
</gene>
<dbReference type="RefSeq" id="WP_220035247.1">
    <property type="nucleotide sequence ID" value="NZ_QKLZ01000019.1"/>
</dbReference>
<organism evidence="2 3">
    <name type="scientific">Georgenia satyanarayanai</name>
    <dbReference type="NCBI Taxonomy" id="860221"/>
    <lineage>
        <taxon>Bacteria</taxon>
        <taxon>Bacillati</taxon>
        <taxon>Actinomycetota</taxon>
        <taxon>Actinomycetes</taxon>
        <taxon>Micrococcales</taxon>
        <taxon>Bogoriellaceae</taxon>
        <taxon>Georgenia</taxon>
    </lineage>
</organism>